<accession>A0A9W7BX94</accession>
<evidence type="ECO:0000313" key="4">
    <source>
        <dbReference type="EMBL" id="GMH95775.1"/>
    </source>
</evidence>
<protein>
    <recommendedName>
        <fullName evidence="3">SMODS and SLOG-associating 2TM effector domain-containing protein</fullName>
    </recommendedName>
</protein>
<feature type="region of interest" description="Disordered" evidence="1">
    <location>
        <begin position="204"/>
        <end position="389"/>
    </location>
</feature>
<feature type="transmembrane region" description="Helical" evidence="2">
    <location>
        <begin position="836"/>
        <end position="857"/>
    </location>
</feature>
<name>A0A9W7BX94_9STRA</name>
<feature type="domain" description="SMODS and SLOG-associating 2TM effector" evidence="3">
    <location>
        <begin position="1109"/>
        <end position="1223"/>
    </location>
</feature>
<dbReference type="Pfam" id="PF18181">
    <property type="entry name" value="SLATT_1"/>
    <property type="match status" value="1"/>
</dbReference>
<evidence type="ECO:0000256" key="2">
    <source>
        <dbReference type="SAM" id="Phobius"/>
    </source>
</evidence>
<gene>
    <name evidence="4" type="ORF">TrST_g12696</name>
</gene>
<organism evidence="4 5">
    <name type="scientific">Triparma strigata</name>
    <dbReference type="NCBI Taxonomy" id="1606541"/>
    <lineage>
        <taxon>Eukaryota</taxon>
        <taxon>Sar</taxon>
        <taxon>Stramenopiles</taxon>
        <taxon>Ochrophyta</taxon>
        <taxon>Bolidophyceae</taxon>
        <taxon>Parmales</taxon>
        <taxon>Triparmaceae</taxon>
        <taxon>Triparma</taxon>
    </lineage>
</organism>
<comment type="caution">
    <text evidence="4">The sequence shown here is derived from an EMBL/GenBank/DDBJ whole genome shotgun (WGS) entry which is preliminary data.</text>
</comment>
<dbReference type="OrthoDB" id="202336at2759"/>
<feature type="transmembrane region" description="Helical" evidence="2">
    <location>
        <begin position="1132"/>
        <end position="1152"/>
    </location>
</feature>
<feature type="compositionally biased region" description="Polar residues" evidence="1">
    <location>
        <begin position="238"/>
        <end position="249"/>
    </location>
</feature>
<proteinExistence type="predicted"/>
<dbReference type="InterPro" id="IPR040884">
    <property type="entry name" value="SLATT_1"/>
</dbReference>
<feature type="compositionally biased region" description="Low complexity" evidence="1">
    <location>
        <begin position="209"/>
        <end position="219"/>
    </location>
</feature>
<dbReference type="EMBL" id="BRXY01000449">
    <property type="protein sequence ID" value="GMH95775.1"/>
    <property type="molecule type" value="Genomic_DNA"/>
</dbReference>
<keyword evidence="5" id="KW-1185">Reference proteome</keyword>
<feature type="region of interest" description="Disordered" evidence="1">
    <location>
        <begin position="1239"/>
        <end position="1278"/>
    </location>
</feature>
<keyword evidence="2" id="KW-0812">Transmembrane</keyword>
<feature type="compositionally biased region" description="Low complexity" evidence="1">
    <location>
        <begin position="251"/>
        <end position="272"/>
    </location>
</feature>
<reference evidence="5" key="1">
    <citation type="journal article" date="2023" name="Commun. Biol.">
        <title>Genome analysis of Parmales, the sister group of diatoms, reveals the evolutionary specialization of diatoms from phago-mixotrophs to photoautotrophs.</title>
        <authorList>
            <person name="Ban H."/>
            <person name="Sato S."/>
            <person name="Yoshikawa S."/>
            <person name="Yamada K."/>
            <person name="Nakamura Y."/>
            <person name="Ichinomiya M."/>
            <person name="Sato N."/>
            <person name="Blanc-Mathieu R."/>
            <person name="Endo H."/>
            <person name="Kuwata A."/>
            <person name="Ogata H."/>
        </authorList>
    </citation>
    <scope>NUCLEOTIDE SEQUENCE [LARGE SCALE GENOMIC DNA]</scope>
    <source>
        <strain evidence="5">NIES 3701</strain>
    </source>
</reference>
<dbReference type="AlphaFoldDB" id="A0A9W7BX94"/>
<feature type="compositionally biased region" description="Polar residues" evidence="1">
    <location>
        <begin position="1246"/>
        <end position="1260"/>
    </location>
</feature>
<feature type="compositionally biased region" description="Acidic residues" evidence="1">
    <location>
        <begin position="1269"/>
        <end position="1278"/>
    </location>
</feature>
<dbReference type="Proteomes" id="UP001165085">
    <property type="component" value="Unassembled WGS sequence"/>
</dbReference>
<feature type="region of interest" description="Disordered" evidence="1">
    <location>
        <begin position="975"/>
        <end position="996"/>
    </location>
</feature>
<feature type="compositionally biased region" description="Basic and acidic residues" evidence="1">
    <location>
        <begin position="979"/>
        <end position="991"/>
    </location>
</feature>
<evidence type="ECO:0000313" key="5">
    <source>
        <dbReference type="Proteomes" id="UP001165085"/>
    </source>
</evidence>
<keyword evidence="2" id="KW-0472">Membrane</keyword>
<keyword evidence="2" id="KW-1133">Transmembrane helix</keyword>
<evidence type="ECO:0000256" key="1">
    <source>
        <dbReference type="SAM" id="MobiDB-lite"/>
    </source>
</evidence>
<sequence>MPNPRTDQSPAAHQQVEELLFEETVNDEEMDESRAQTIPAPLALHPHEFHDVANVVVHEQEVINNMKNAIDDYDPASLSPLSTAPSSFVSGKDLVHGKFRLTTGIPDNRSDLPKNIVFIPAAAEEKVTKSKVKIPLTDTVRKEWGLGSANMILKLCAGKRHPKSLVNSLLSETAGYDDWKKDAILQVKRKQKLIKKRIWKPRIKATNPSVQGQVSSSGYGKKHGGKDHVRDLGMAHATPTTSLSRSATPMSARPSFSRSSSLPSFTSPSSRTHSGSLPADSPAFRTKKSFGEEFDPEETKIVQGMNNYEKFRIDESGFSSGDSSSSHSSDGLDTDSSENSDTAREKKKKHALAASAASQKLDDACDDVSSDSSEGDFMPNTEKRQVIHNTKDKNNVESILSNMLFERLVNIYVTIIEASAKANNWILIDRIADDHSPTAELLLEYALTRTQSTPNIIVVDSLARFKSGKGSWATDQHKALEDLFTNIKKKSSENKNNDVESVPALSNFSHFKDWRDFVGDDDLPFEPTEKEKQFGIPSDPEHPYASYQVHGKKRWSFYYRSTLFASGTHYVIVGEKGYNFNRAGLGSTGYIFANGGNAEYYQLKKCIREGRPSILLMNTGSVTQAFCSLRAGLRWKKIKKDTDHYRLTNPQLDSAIQGALQVLQHEDYWAYKFGLSEIDLCNDVLSRSPLLFDSYIISADIISMSQEDVLNTVSQVFSDGGKSGIPELGVGNAEDLVVYNAWQRHVVLFENSVSYRFDANKLYMMLVITAFLTTLTSVIYSNLKGDFDPVPRQELLDSSCPTYDPENAGADTACDKLYVHLTEAEDLEAFGKALNIFVIVLPIIAGFLGTVLSRYALEARWKMAYMRSMQIASEIFVYRSKVGRYKDVSREELQRAKKEGRGAMEDERPHFVRRVQHIFTNALSGEIGTSGSLSFSDSYEPSALFSTSTNNKEEEVYNHIDKYLYENFAGKEKQRRKEKLLAEKRNSSKDKKWMKKQSKVTKTGFSSFLPFGNKKESTNEEAMENAAVITGKKKVKSMDTLLSVLVSEGGSQGKVSSKRKHLVFKEEIKEIMYGSSGKKGLEKSRKVGDGEVKEEDKDTCFNLMSIDEYFSHRIVPLVRLYEYKAPLLSSKLTTLEIVSFIFTSFGALLAVINLAHWVAITVAIAASLESYISHSGLRQQRDILNKNIKEIQNMLTWWDSLTIVERRQLQNREKAVMTTEECFIAYAEKVSGFQRVTELEMERGQGSRQTGDSKNANSGKNQDKGGADSGDEADDEGD</sequence>
<feature type="compositionally biased region" description="Low complexity" evidence="1">
    <location>
        <begin position="316"/>
        <end position="331"/>
    </location>
</feature>
<evidence type="ECO:0000259" key="3">
    <source>
        <dbReference type="Pfam" id="PF18181"/>
    </source>
</evidence>